<dbReference type="GO" id="GO:0005576">
    <property type="term" value="C:extracellular region"/>
    <property type="evidence" value="ECO:0007669"/>
    <property type="project" value="UniProtKB-ARBA"/>
</dbReference>
<accession>A0A3B1IMD7</accession>
<dbReference type="GO" id="GO:0019814">
    <property type="term" value="C:immunoglobulin complex"/>
    <property type="evidence" value="ECO:0007669"/>
    <property type="project" value="UniProtKB-KW"/>
</dbReference>
<reference evidence="7" key="2">
    <citation type="journal article" date="2014" name="Nat. Commun.">
        <title>The cavefish genome reveals candidate genes for eye loss.</title>
        <authorList>
            <person name="McGaugh S.E."/>
            <person name="Gross J.B."/>
            <person name="Aken B."/>
            <person name="Blin M."/>
            <person name="Borowsky R."/>
            <person name="Chalopin D."/>
            <person name="Hinaux H."/>
            <person name="Jeffery W.R."/>
            <person name="Keene A."/>
            <person name="Ma L."/>
            <person name="Minx P."/>
            <person name="Murphy D."/>
            <person name="O'Quin K.E."/>
            <person name="Retaux S."/>
            <person name="Rohner N."/>
            <person name="Searle S.M."/>
            <person name="Stahl B.A."/>
            <person name="Tabin C."/>
            <person name="Volff J.N."/>
            <person name="Yoshizawa M."/>
            <person name="Warren W.C."/>
        </authorList>
    </citation>
    <scope>NUCLEOTIDE SEQUENCE [LARGE SCALE GENOMIC DNA]</scope>
    <source>
        <strain evidence="7">female</strain>
    </source>
</reference>
<dbReference type="GeneTree" id="ENSGT01020000230358"/>
<keyword evidence="3" id="KW-1280">Immunoglobulin</keyword>
<dbReference type="InParanoid" id="A0A3B1IMD7"/>
<dbReference type="SUPFAM" id="SSF48726">
    <property type="entry name" value="Immunoglobulin"/>
    <property type="match status" value="1"/>
</dbReference>
<keyword evidence="7" id="KW-1185">Reference proteome</keyword>
<dbReference type="Proteomes" id="UP000018467">
    <property type="component" value="Unassembled WGS sequence"/>
</dbReference>
<dbReference type="Gene3D" id="2.60.40.10">
    <property type="entry name" value="Immunoglobulins"/>
    <property type="match status" value="1"/>
</dbReference>
<dbReference type="PROSITE" id="PS50835">
    <property type="entry name" value="IG_LIKE"/>
    <property type="match status" value="1"/>
</dbReference>
<dbReference type="PANTHER" id="PTHR23266">
    <property type="entry name" value="IMMUNOGLOBULIN HEAVY CHAIN"/>
    <property type="match status" value="1"/>
</dbReference>
<dbReference type="InterPro" id="IPR013783">
    <property type="entry name" value="Ig-like_fold"/>
</dbReference>
<evidence type="ECO:0000313" key="6">
    <source>
        <dbReference type="Ensembl" id="ENSAMXP00000030881.1"/>
    </source>
</evidence>
<dbReference type="Bgee" id="ENSAMXG00000039011">
    <property type="expression patterns" value="Expressed in mesonephros and 10 other cell types or tissues"/>
</dbReference>
<dbReference type="InterPro" id="IPR007110">
    <property type="entry name" value="Ig-like_dom"/>
</dbReference>
<sequence length="113" mass="12313">MSSISLLLFLAAASVQCIELIQSENIVVRPGESFTISCKFSGFSISSYCPNWIRQPAGKPLEHIGYVCSSSSSVKDSLKSKISFSADVSSSTVYLKGQNFQSEDSAVFYCARY</sequence>
<dbReference type="InterPro" id="IPR050199">
    <property type="entry name" value="IgHV"/>
</dbReference>
<evidence type="ECO:0000313" key="7">
    <source>
        <dbReference type="Proteomes" id="UP000018467"/>
    </source>
</evidence>
<name>A0A3B1IMD7_ASTMX</name>
<evidence type="ECO:0000256" key="3">
    <source>
        <dbReference type="ARBA" id="ARBA00043265"/>
    </source>
</evidence>
<protein>
    <submittedName>
        <fullName evidence="6">Immunoglobulin heavy variable 7-1</fullName>
    </submittedName>
</protein>
<reference evidence="6" key="3">
    <citation type="submission" date="2025-08" db="UniProtKB">
        <authorList>
            <consortium name="Ensembl"/>
        </authorList>
    </citation>
    <scope>IDENTIFICATION</scope>
</reference>
<dbReference type="Ensembl" id="ENSAMXT00000031263.1">
    <property type="protein sequence ID" value="ENSAMXP00000030881.1"/>
    <property type="gene ID" value="ENSAMXG00000039011.1"/>
</dbReference>
<reference evidence="7" key="1">
    <citation type="submission" date="2013-03" db="EMBL/GenBank/DDBJ databases">
        <authorList>
            <person name="Jeffery W."/>
            <person name="Warren W."/>
            <person name="Wilson R.K."/>
        </authorList>
    </citation>
    <scope>NUCLEOTIDE SEQUENCE</scope>
    <source>
        <strain evidence="7">female</strain>
    </source>
</reference>
<dbReference type="AlphaFoldDB" id="A0A3B1IMD7"/>
<feature type="domain" description="Ig-like" evidence="5">
    <location>
        <begin position="13"/>
        <end position="113"/>
    </location>
</feature>
<evidence type="ECO:0000256" key="2">
    <source>
        <dbReference type="ARBA" id="ARBA00023130"/>
    </source>
</evidence>
<reference evidence="6" key="4">
    <citation type="submission" date="2025-09" db="UniProtKB">
        <authorList>
            <consortium name="Ensembl"/>
        </authorList>
    </citation>
    <scope>IDENTIFICATION</scope>
</reference>
<dbReference type="InterPro" id="IPR036179">
    <property type="entry name" value="Ig-like_dom_sf"/>
</dbReference>
<keyword evidence="2" id="KW-1064">Adaptive immunity</keyword>
<feature type="chain" id="PRO_5017244933" evidence="4">
    <location>
        <begin position="18"/>
        <end position="113"/>
    </location>
</feature>
<feature type="signal peptide" evidence="4">
    <location>
        <begin position="1"/>
        <end position="17"/>
    </location>
</feature>
<evidence type="ECO:0000256" key="1">
    <source>
        <dbReference type="ARBA" id="ARBA00022859"/>
    </source>
</evidence>
<organism evidence="6 7">
    <name type="scientific">Astyanax mexicanus</name>
    <name type="common">Blind cave fish</name>
    <name type="synonym">Astyanax fasciatus mexicanus</name>
    <dbReference type="NCBI Taxonomy" id="7994"/>
    <lineage>
        <taxon>Eukaryota</taxon>
        <taxon>Metazoa</taxon>
        <taxon>Chordata</taxon>
        <taxon>Craniata</taxon>
        <taxon>Vertebrata</taxon>
        <taxon>Euteleostomi</taxon>
        <taxon>Actinopterygii</taxon>
        <taxon>Neopterygii</taxon>
        <taxon>Teleostei</taxon>
        <taxon>Ostariophysi</taxon>
        <taxon>Characiformes</taxon>
        <taxon>Characoidei</taxon>
        <taxon>Acestrorhamphidae</taxon>
        <taxon>Acestrorhamphinae</taxon>
        <taxon>Astyanax</taxon>
    </lineage>
</organism>
<dbReference type="InterPro" id="IPR013106">
    <property type="entry name" value="Ig_V-set"/>
</dbReference>
<evidence type="ECO:0000256" key="4">
    <source>
        <dbReference type="SAM" id="SignalP"/>
    </source>
</evidence>
<dbReference type="SMART" id="SM00406">
    <property type="entry name" value="IGv"/>
    <property type="match status" value="1"/>
</dbReference>
<dbReference type="GO" id="GO:0002250">
    <property type="term" value="P:adaptive immune response"/>
    <property type="evidence" value="ECO:0007669"/>
    <property type="project" value="UniProtKB-KW"/>
</dbReference>
<proteinExistence type="predicted"/>
<dbReference type="Pfam" id="PF07686">
    <property type="entry name" value="V-set"/>
    <property type="match status" value="1"/>
</dbReference>
<keyword evidence="1" id="KW-0391">Immunity</keyword>
<evidence type="ECO:0000259" key="5">
    <source>
        <dbReference type="PROSITE" id="PS50835"/>
    </source>
</evidence>
<keyword evidence="4" id="KW-0732">Signal</keyword>